<evidence type="ECO:0000313" key="1">
    <source>
        <dbReference type="EMBL" id="KAJ7041540.1"/>
    </source>
</evidence>
<proteinExistence type="predicted"/>
<accession>A0AAD6XAQ4</accession>
<name>A0AAD6XAQ4_9AGAR</name>
<reference evidence="1" key="1">
    <citation type="submission" date="2023-03" db="EMBL/GenBank/DDBJ databases">
        <title>Massive genome expansion in bonnet fungi (Mycena s.s.) driven by repeated elements and novel gene families across ecological guilds.</title>
        <authorList>
            <consortium name="Lawrence Berkeley National Laboratory"/>
            <person name="Harder C.B."/>
            <person name="Miyauchi S."/>
            <person name="Viragh M."/>
            <person name="Kuo A."/>
            <person name="Thoen E."/>
            <person name="Andreopoulos B."/>
            <person name="Lu D."/>
            <person name="Skrede I."/>
            <person name="Drula E."/>
            <person name="Henrissat B."/>
            <person name="Morin E."/>
            <person name="Kohler A."/>
            <person name="Barry K."/>
            <person name="LaButti K."/>
            <person name="Morin E."/>
            <person name="Salamov A."/>
            <person name="Lipzen A."/>
            <person name="Mereny Z."/>
            <person name="Hegedus B."/>
            <person name="Baldrian P."/>
            <person name="Stursova M."/>
            <person name="Weitz H."/>
            <person name="Taylor A."/>
            <person name="Grigoriev I.V."/>
            <person name="Nagy L.G."/>
            <person name="Martin F."/>
            <person name="Kauserud H."/>
        </authorList>
    </citation>
    <scope>NUCLEOTIDE SEQUENCE</scope>
    <source>
        <strain evidence="1">CBHHK200</strain>
    </source>
</reference>
<evidence type="ECO:0008006" key="3">
    <source>
        <dbReference type="Google" id="ProtNLM"/>
    </source>
</evidence>
<evidence type="ECO:0000313" key="2">
    <source>
        <dbReference type="Proteomes" id="UP001218188"/>
    </source>
</evidence>
<organism evidence="1 2">
    <name type="scientific">Mycena alexandri</name>
    <dbReference type="NCBI Taxonomy" id="1745969"/>
    <lineage>
        <taxon>Eukaryota</taxon>
        <taxon>Fungi</taxon>
        <taxon>Dikarya</taxon>
        <taxon>Basidiomycota</taxon>
        <taxon>Agaricomycotina</taxon>
        <taxon>Agaricomycetes</taxon>
        <taxon>Agaricomycetidae</taxon>
        <taxon>Agaricales</taxon>
        <taxon>Marasmiineae</taxon>
        <taxon>Mycenaceae</taxon>
        <taxon>Mycena</taxon>
    </lineage>
</organism>
<keyword evidence="2" id="KW-1185">Reference proteome</keyword>
<dbReference type="Proteomes" id="UP001218188">
    <property type="component" value="Unassembled WGS sequence"/>
</dbReference>
<protein>
    <recommendedName>
        <fullName evidence="3">F-box domain-containing protein</fullName>
    </recommendedName>
</protein>
<comment type="caution">
    <text evidence="1">The sequence shown here is derived from an EMBL/GenBank/DDBJ whole genome shotgun (WGS) entry which is preliminary data.</text>
</comment>
<dbReference type="EMBL" id="JARJCM010000016">
    <property type="protein sequence ID" value="KAJ7041540.1"/>
    <property type="molecule type" value="Genomic_DNA"/>
</dbReference>
<gene>
    <name evidence="1" type="ORF">C8F04DRAFT_947020</name>
</gene>
<sequence>MSEALPDEIISEILSPVLKISEEMFSNIEHHDISPFASPAVSSSATLVVCKAWLRVATPLLYHVVVIRSKAQARALERTLRDSPDLGRFIKRLRLEGGFGPAMEHVLDAAPNLTDIFLSLQIHAPDSTAGLLHGLPRINPTRMILWDDHTVILRNKHLKDLMQVLETFVMKWNKLTTLKFSFQHLFAYSHQTFLKTLCTCPTLRKVTFPLLSSIDVPFLKQVARLPALEVIETEAPNYRAELLSVIASNPRLLSLVRWREESWFPATPIEDDEPMILRPTNPSSQPLASSPQAVVDRIWSRSLEFAMLTDSETEDCSTRLPFLLVSKTFHRLALPYLYRYLAFPDEGRLHRLAERLTANPDLGMHIREIEISGYTFARNAGFSPAVDLTQIFRHTPRLIGRDEHWTDHFPELFWPALEALGEAAGGTLQELTGFKFNAADGNSSNSPAVFVRFTALRSLTWECGSRPILTIPFFFDKEIMPANGLPALESLRVESSIWLWDMQKIEYVFQLFLLAILTHRDSLPNLRQVDLNLEHYRDPSFLLKHGNKIEELKVKQTSFRGYSVLTLCPQLRVLACEVEPQDDYVKDFGIDDLPAGFQHTALATLILTKESLKVKDEKDWKHFFDTLDLAYFPALREIRVLAIAQWPTTEHAISKSPWVKLAERLLQNGVHLTDNSGYQWHPRLKASRARR</sequence>
<dbReference type="AlphaFoldDB" id="A0AAD6XAQ4"/>